<dbReference type="InterPro" id="IPR036390">
    <property type="entry name" value="WH_DNA-bd_sf"/>
</dbReference>
<dbReference type="Gene3D" id="3.40.190.290">
    <property type="match status" value="1"/>
</dbReference>
<dbReference type="GO" id="GO:0003700">
    <property type="term" value="F:DNA-binding transcription factor activity"/>
    <property type="evidence" value="ECO:0007669"/>
    <property type="project" value="InterPro"/>
</dbReference>
<dbReference type="PROSITE" id="PS50931">
    <property type="entry name" value="HTH_LYSR"/>
    <property type="match status" value="1"/>
</dbReference>
<dbReference type="Proteomes" id="UP000285908">
    <property type="component" value="Unassembled WGS sequence"/>
</dbReference>
<evidence type="ECO:0000313" key="7">
    <source>
        <dbReference type="Proteomes" id="UP000285908"/>
    </source>
</evidence>
<feature type="domain" description="HTH lysR-type" evidence="5">
    <location>
        <begin position="5"/>
        <end position="62"/>
    </location>
</feature>
<comment type="caution">
    <text evidence="6">The sequence shown here is derived from an EMBL/GenBank/DDBJ whole genome shotgun (WGS) entry which is preliminary data.</text>
</comment>
<accession>A0A438ALJ2</accession>
<gene>
    <name evidence="6" type="ORF">EKE94_01640</name>
</gene>
<sequence length="300" mass="33547">MPGLIQQEAFEVLEAIDRFGTFAEAAAALHRVPSAISYVIRQLEADLGIEVFDRRRRKAVLTPAGRLLLEEGRRILTANRETRAAATRLARGWEPELRIAIDTLIPRGMLWPIVSICREELPFIQIHILEETLGGTWEALIEERADIAIGADDAPLHRDIEAIGSMTVEFVYCCSVNHPLAHRAGPITEDALKKFPAIVVSDSARAVTPRSIPRSLLDGQPRITVSHMATKIDAIRQGLGVGYCPRAWLVDGLAYGLETLDLETPRPPIDCNILLHRSRRGRTLDWFTQRLMQIDGVRKF</sequence>
<evidence type="ECO:0000256" key="1">
    <source>
        <dbReference type="ARBA" id="ARBA00009437"/>
    </source>
</evidence>
<protein>
    <submittedName>
        <fullName evidence="6">LysR family transcriptional regulator</fullName>
    </submittedName>
</protein>
<dbReference type="Gene3D" id="1.10.10.10">
    <property type="entry name" value="Winged helix-like DNA-binding domain superfamily/Winged helix DNA-binding domain"/>
    <property type="match status" value="1"/>
</dbReference>
<dbReference type="Pfam" id="PF00126">
    <property type="entry name" value="HTH_1"/>
    <property type="match status" value="1"/>
</dbReference>
<dbReference type="SUPFAM" id="SSF53850">
    <property type="entry name" value="Periplasmic binding protein-like II"/>
    <property type="match status" value="1"/>
</dbReference>
<organism evidence="6 7">
    <name type="scientific">Mesobaculum littorinae</name>
    <dbReference type="NCBI Taxonomy" id="2486419"/>
    <lineage>
        <taxon>Bacteria</taxon>
        <taxon>Pseudomonadati</taxon>
        <taxon>Pseudomonadota</taxon>
        <taxon>Alphaproteobacteria</taxon>
        <taxon>Rhodobacterales</taxon>
        <taxon>Roseobacteraceae</taxon>
        <taxon>Mesobaculum</taxon>
    </lineage>
</organism>
<dbReference type="OrthoDB" id="9803030at2"/>
<keyword evidence="3" id="KW-0238">DNA-binding</keyword>
<name>A0A438ALJ2_9RHOB</name>
<dbReference type="InterPro" id="IPR036388">
    <property type="entry name" value="WH-like_DNA-bd_sf"/>
</dbReference>
<dbReference type="AlphaFoldDB" id="A0A438ALJ2"/>
<evidence type="ECO:0000259" key="5">
    <source>
        <dbReference type="PROSITE" id="PS50931"/>
    </source>
</evidence>
<evidence type="ECO:0000256" key="3">
    <source>
        <dbReference type="ARBA" id="ARBA00023125"/>
    </source>
</evidence>
<dbReference type="GO" id="GO:0000976">
    <property type="term" value="F:transcription cis-regulatory region binding"/>
    <property type="evidence" value="ECO:0007669"/>
    <property type="project" value="TreeGrafter"/>
</dbReference>
<keyword evidence="4" id="KW-0804">Transcription</keyword>
<reference evidence="6 7" key="1">
    <citation type="submission" date="2018-11" db="EMBL/GenBank/DDBJ databases">
        <title>Mesobaculum littorinae gen. nov., sp. nov., isolated from Littorina scabra that represents a novel genus of the order Rhodobacteraceae.</title>
        <authorList>
            <person name="Li F."/>
        </authorList>
    </citation>
    <scope>NUCLEOTIDE SEQUENCE [LARGE SCALE GENOMIC DNA]</scope>
    <source>
        <strain evidence="6 7">M0103</strain>
    </source>
</reference>
<dbReference type="InterPro" id="IPR000847">
    <property type="entry name" value="LysR_HTH_N"/>
</dbReference>
<evidence type="ECO:0000313" key="6">
    <source>
        <dbReference type="EMBL" id="RVV99416.1"/>
    </source>
</evidence>
<dbReference type="SUPFAM" id="SSF46785">
    <property type="entry name" value="Winged helix' DNA-binding domain"/>
    <property type="match status" value="1"/>
</dbReference>
<dbReference type="InterPro" id="IPR005119">
    <property type="entry name" value="LysR_subst-bd"/>
</dbReference>
<dbReference type="EMBL" id="RQXX01000001">
    <property type="protein sequence ID" value="RVV99416.1"/>
    <property type="molecule type" value="Genomic_DNA"/>
</dbReference>
<keyword evidence="7" id="KW-1185">Reference proteome</keyword>
<dbReference type="Pfam" id="PF03466">
    <property type="entry name" value="LysR_substrate"/>
    <property type="match status" value="1"/>
</dbReference>
<dbReference type="PANTHER" id="PTHR30126:SF91">
    <property type="entry name" value="LYSR FAMILY TRANSCRIPTIONAL REGULATOR"/>
    <property type="match status" value="1"/>
</dbReference>
<dbReference type="PANTHER" id="PTHR30126">
    <property type="entry name" value="HTH-TYPE TRANSCRIPTIONAL REGULATOR"/>
    <property type="match status" value="1"/>
</dbReference>
<evidence type="ECO:0000256" key="2">
    <source>
        <dbReference type="ARBA" id="ARBA00023015"/>
    </source>
</evidence>
<proteinExistence type="inferred from homology"/>
<comment type="similarity">
    <text evidence="1">Belongs to the LysR transcriptional regulatory family.</text>
</comment>
<dbReference type="RefSeq" id="WP_127904858.1">
    <property type="nucleotide sequence ID" value="NZ_RQXX01000001.1"/>
</dbReference>
<evidence type="ECO:0000256" key="4">
    <source>
        <dbReference type="ARBA" id="ARBA00023163"/>
    </source>
</evidence>
<keyword evidence="2" id="KW-0805">Transcription regulation</keyword>